<reference evidence="5" key="1">
    <citation type="submission" date="2016-10" db="EMBL/GenBank/DDBJ databases">
        <authorList>
            <person name="Varghese N."/>
            <person name="Submissions S."/>
        </authorList>
    </citation>
    <scope>NUCLEOTIDE SEQUENCE [LARGE SCALE GENOMIC DNA]</scope>
    <source>
        <strain evidence="5">8N4</strain>
    </source>
</reference>
<sequence length="470" mass="52057">MQTSSHSTPSTQSTWLHLGAGAFHRAHQSWYLNQLHQLGDTRWSLALGNIRNSASQATLDQLGRQQGVYTLEVISPDGDIDYHTITAIKKVIPWDANLSQLIQIGADPETKLISFTVTEGGYFLKDDGHLDLNHPVIVQELAEPNTFATVYGVLVAILRQRLATQAGPITLLNCDNLRHNGDCLRTGLNEYIAALGDKALAAWCDNAISTPNSMVDRITPQSDEALLERLVEQGIDNDQVPVACEAFSQWVIEDDFIAGRPELERVGVEFVKNVIPFEEAKIRVLNASHSGIAWAGALLGAQSIDESLTPQVREWIRNYVAQDVSAALPKGPIDLDEYCKTTLHRFSNAKVRDTNQRVSSDSIAKLQQFILPTLKTRYQQAEVPQATLVLVALWYLFMQRRAAGTLPFEYQDRAIESVPFETIFAEQDSLKAFAQSSALMGSLAEHPTFTEDLRDVVKQVESTLAESSTS</sequence>
<proteinExistence type="predicted"/>
<dbReference type="SUPFAM" id="SSF51735">
    <property type="entry name" value="NAD(P)-binding Rossmann-fold domains"/>
    <property type="match status" value="1"/>
</dbReference>
<dbReference type="Proteomes" id="UP000242515">
    <property type="component" value="Unassembled WGS sequence"/>
</dbReference>
<dbReference type="InterPro" id="IPR036291">
    <property type="entry name" value="NAD(P)-bd_dom_sf"/>
</dbReference>
<dbReference type="SUPFAM" id="SSF48179">
    <property type="entry name" value="6-phosphogluconate dehydrogenase C-terminal domain-like"/>
    <property type="match status" value="1"/>
</dbReference>
<accession>A0A1H9EW01</accession>
<dbReference type="NCBIfam" id="NF043014">
    <property type="entry name" value="DArabDhDalD"/>
    <property type="match status" value="1"/>
</dbReference>
<evidence type="ECO:0000256" key="1">
    <source>
        <dbReference type="ARBA" id="ARBA00023002"/>
    </source>
</evidence>
<name>A0A1H9EW01_9GAMM</name>
<organism evidence="4 5">
    <name type="scientific">Rosenbergiella nectarea</name>
    <dbReference type="NCBI Taxonomy" id="988801"/>
    <lineage>
        <taxon>Bacteria</taxon>
        <taxon>Pseudomonadati</taxon>
        <taxon>Pseudomonadota</taxon>
        <taxon>Gammaproteobacteria</taxon>
        <taxon>Enterobacterales</taxon>
        <taxon>Erwiniaceae</taxon>
        <taxon>Rosenbergiella</taxon>
    </lineage>
</organism>
<dbReference type="Pfam" id="PF01232">
    <property type="entry name" value="Mannitol_dh"/>
    <property type="match status" value="1"/>
</dbReference>
<dbReference type="InterPro" id="IPR050988">
    <property type="entry name" value="Mannitol_DH/Oxidoreductase"/>
</dbReference>
<dbReference type="AlphaFoldDB" id="A0A1H9EW01"/>
<gene>
    <name evidence="4" type="ORF">SAMN05216522_10265</name>
</gene>
<dbReference type="STRING" id="988801.SAMN05216522_10265"/>
<dbReference type="Gene3D" id="3.40.50.720">
    <property type="entry name" value="NAD(P)-binding Rossmann-like Domain"/>
    <property type="match status" value="1"/>
</dbReference>
<evidence type="ECO:0000313" key="4">
    <source>
        <dbReference type="EMBL" id="SEQ29423.1"/>
    </source>
</evidence>
<dbReference type="InterPro" id="IPR013328">
    <property type="entry name" value="6PGD_dom2"/>
</dbReference>
<feature type="domain" description="Mannitol dehydrogenase N-terminal" evidence="2">
    <location>
        <begin position="16"/>
        <end position="264"/>
    </location>
</feature>
<dbReference type="GO" id="GO:0008866">
    <property type="term" value="F:fructuronate reductase activity"/>
    <property type="evidence" value="ECO:0007669"/>
    <property type="project" value="TreeGrafter"/>
</dbReference>
<dbReference type="RefSeq" id="WP_092672656.1">
    <property type="nucleotide sequence ID" value="NZ_FOGC01000002.1"/>
</dbReference>
<keyword evidence="1" id="KW-0560">Oxidoreductase</keyword>
<dbReference type="InterPro" id="IPR050025">
    <property type="entry name" value="DalD"/>
</dbReference>
<dbReference type="PRINTS" id="PR00084">
    <property type="entry name" value="MTLDHDRGNASE"/>
</dbReference>
<dbReference type="InterPro" id="IPR013118">
    <property type="entry name" value="Mannitol_DH_C"/>
</dbReference>
<dbReference type="InterPro" id="IPR013131">
    <property type="entry name" value="Mannitol_DH_N"/>
</dbReference>
<dbReference type="Gene3D" id="1.10.1040.10">
    <property type="entry name" value="N-(1-d-carboxylethyl)-l-norvaline Dehydrogenase, domain 2"/>
    <property type="match status" value="1"/>
</dbReference>
<keyword evidence="5" id="KW-1185">Reference proteome</keyword>
<evidence type="ECO:0000313" key="5">
    <source>
        <dbReference type="Proteomes" id="UP000242515"/>
    </source>
</evidence>
<dbReference type="InterPro" id="IPR000669">
    <property type="entry name" value="Mannitol_DH"/>
</dbReference>
<dbReference type="PANTHER" id="PTHR43362:SF7">
    <property type="entry name" value="D-MANNONATE OXIDOREDUCTASE"/>
    <property type="match status" value="1"/>
</dbReference>
<feature type="domain" description="Mannitol dehydrogenase C-terminal" evidence="3">
    <location>
        <begin position="273"/>
        <end position="460"/>
    </location>
</feature>
<dbReference type="PANTHER" id="PTHR43362">
    <property type="entry name" value="MANNITOL DEHYDROGENASE DSF1-RELATED"/>
    <property type="match status" value="1"/>
</dbReference>
<dbReference type="InterPro" id="IPR008927">
    <property type="entry name" value="6-PGluconate_DH-like_C_sf"/>
</dbReference>
<evidence type="ECO:0000259" key="3">
    <source>
        <dbReference type="Pfam" id="PF08125"/>
    </source>
</evidence>
<evidence type="ECO:0000259" key="2">
    <source>
        <dbReference type="Pfam" id="PF01232"/>
    </source>
</evidence>
<protein>
    <submittedName>
        <fullName evidence="4">D-arabinitol 4-dehydrogenase</fullName>
    </submittedName>
</protein>
<dbReference type="OrthoDB" id="271711at2"/>
<dbReference type="EMBL" id="FOGC01000002">
    <property type="protein sequence ID" value="SEQ29423.1"/>
    <property type="molecule type" value="Genomic_DNA"/>
</dbReference>
<dbReference type="GO" id="GO:0042840">
    <property type="term" value="P:D-glucuronate catabolic process"/>
    <property type="evidence" value="ECO:0007669"/>
    <property type="project" value="TreeGrafter"/>
</dbReference>
<dbReference type="Pfam" id="PF08125">
    <property type="entry name" value="Mannitol_dh_C"/>
    <property type="match status" value="1"/>
</dbReference>